<organism evidence="3 4">
    <name type="scientific">Nyctereutes procyonoides</name>
    <name type="common">Raccoon dog</name>
    <name type="synonym">Canis procyonoides</name>
    <dbReference type="NCBI Taxonomy" id="34880"/>
    <lineage>
        <taxon>Eukaryota</taxon>
        <taxon>Metazoa</taxon>
        <taxon>Chordata</taxon>
        <taxon>Craniata</taxon>
        <taxon>Vertebrata</taxon>
        <taxon>Euteleostomi</taxon>
        <taxon>Mammalia</taxon>
        <taxon>Eutheria</taxon>
        <taxon>Laurasiatheria</taxon>
        <taxon>Carnivora</taxon>
        <taxon>Caniformia</taxon>
        <taxon>Canidae</taxon>
        <taxon>Nyctereutes</taxon>
    </lineage>
</organism>
<keyword evidence="4" id="KW-1185">Reference proteome</keyword>
<accession>A0A811Y2M0</accession>
<name>A0A811Y2M0_NYCPR</name>
<dbReference type="PANTHER" id="PTHR10424">
    <property type="entry name" value="VIRAL ENVELOPE PROTEIN"/>
    <property type="match status" value="1"/>
</dbReference>
<sequence length="455" mass="50167">MYGRHNLWDLLKYSFCTILLLLVLSPSHSTTDPGFRWRFYMTETWDQGIRSHLISTTDCQPLGLPSISPSHISNHPTCHNYWGETYGGCSYCYCNIHHLGHFCQDPFTGTFYILTISDPWDSRWATGGNRKIIPLAFSFYPTASLPIYRTYAQVSLPQIQSAISNQAHTIHEQEQLLQTHLQANPAQDQGPFSWIKLIQQGTSLASLSSMGNLSHCFICATLGKDPLVAVPLPHAFNCTNPTPTPWDILPLSMTFPYSLTLSTTNSLSVIPPLTLPSATSPCQMLPPIMPHWVSLASTLVATGLGTGTLIHSVDSTRELSERLQVAIEASAESPAYLQRQMTSVARMALQNLCAWDPLTTDMGGACMFLNEGCCYYINEQSLQSWYHPGGPTPQWSQTPLTTRLLPLPSPLLIIGILLTVAPCISVNQLILHPYSCLSTSEGPHDAPYSAGSSQI</sequence>
<evidence type="ECO:0000256" key="1">
    <source>
        <dbReference type="ARBA" id="ARBA00023157"/>
    </source>
</evidence>
<gene>
    <name evidence="3" type="ORF">NYPRO_LOCUS2650</name>
</gene>
<dbReference type="EMBL" id="CAJHUB010000654">
    <property type="protein sequence ID" value="CAD7669856.1"/>
    <property type="molecule type" value="Genomic_DNA"/>
</dbReference>
<dbReference type="Pfam" id="PF00429">
    <property type="entry name" value="TLV_coat"/>
    <property type="match status" value="1"/>
</dbReference>
<evidence type="ECO:0000256" key="2">
    <source>
        <dbReference type="SAM" id="SignalP"/>
    </source>
</evidence>
<dbReference type="InterPro" id="IPR018154">
    <property type="entry name" value="TLV/ENV_coat_polyprotein"/>
</dbReference>
<protein>
    <submittedName>
        <fullName evidence="3">(raccoon dog) hypothetical protein</fullName>
    </submittedName>
</protein>
<feature type="signal peptide" evidence="2">
    <location>
        <begin position="1"/>
        <end position="29"/>
    </location>
</feature>
<evidence type="ECO:0000313" key="3">
    <source>
        <dbReference type="EMBL" id="CAD7669856.1"/>
    </source>
</evidence>
<comment type="caution">
    <text evidence="3">The sequence shown here is derived from an EMBL/GenBank/DDBJ whole genome shotgun (WGS) entry which is preliminary data.</text>
</comment>
<dbReference type="SUPFAM" id="SSF58069">
    <property type="entry name" value="Virus ectodomain"/>
    <property type="match status" value="1"/>
</dbReference>
<dbReference type="AlphaFoldDB" id="A0A811Y2M0"/>
<proteinExistence type="predicted"/>
<reference evidence="3" key="1">
    <citation type="submission" date="2020-12" db="EMBL/GenBank/DDBJ databases">
        <authorList>
            <consortium name="Molecular Ecology Group"/>
        </authorList>
    </citation>
    <scope>NUCLEOTIDE SEQUENCE</scope>
    <source>
        <strain evidence="3">TBG_1078</strain>
    </source>
</reference>
<keyword evidence="1" id="KW-1015">Disulfide bond</keyword>
<dbReference type="PANTHER" id="PTHR10424:SF73">
    <property type="entry name" value="ENDOGENOUS RETROVIRUS GROUP FC1 ENV POLYPROTEIN-RELATED"/>
    <property type="match status" value="1"/>
</dbReference>
<feature type="chain" id="PRO_5032432903" evidence="2">
    <location>
        <begin position="30"/>
        <end position="455"/>
    </location>
</feature>
<evidence type="ECO:0000313" key="4">
    <source>
        <dbReference type="Proteomes" id="UP000645828"/>
    </source>
</evidence>
<dbReference type="Gene3D" id="1.10.287.210">
    <property type="match status" value="1"/>
</dbReference>
<dbReference type="Proteomes" id="UP000645828">
    <property type="component" value="Unassembled WGS sequence"/>
</dbReference>
<keyword evidence="2" id="KW-0732">Signal</keyword>